<name>A0A9D1E5I4_9FIRM</name>
<evidence type="ECO:0000313" key="2">
    <source>
        <dbReference type="Proteomes" id="UP000823913"/>
    </source>
</evidence>
<gene>
    <name evidence="1" type="ORF">IAB94_02160</name>
</gene>
<dbReference type="Proteomes" id="UP000823913">
    <property type="component" value="Unassembled WGS sequence"/>
</dbReference>
<dbReference type="PANTHER" id="PTHR36454:SF1">
    <property type="entry name" value="DUF1015 DOMAIN-CONTAINING PROTEIN"/>
    <property type="match status" value="1"/>
</dbReference>
<comment type="caution">
    <text evidence="1">The sequence shown here is derived from an EMBL/GenBank/DDBJ whole genome shotgun (WGS) entry which is preliminary data.</text>
</comment>
<protein>
    <submittedName>
        <fullName evidence="1">DUF1015 domain-containing protein</fullName>
    </submittedName>
</protein>
<evidence type="ECO:0000313" key="1">
    <source>
        <dbReference type="EMBL" id="HIR66835.1"/>
    </source>
</evidence>
<dbReference type="Pfam" id="PF06245">
    <property type="entry name" value="DUF1015"/>
    <property type="match status" value="1"/>
</dbReference>
<sequence>MDVLKIPNLLLPAGKDLSAWAVVACDQFTSDGEYWRNLKAFVGDKPSALNLIYPEIYLGHDTEERIARINENMYSYLRQGMFRGMRGLVLVERTTQSGTRTGIVLAVDLEEYSYEKGSHTLIRSTEETIAERIPPRVQIRQNAPIELPHIMLLYDDRDGRVLSSVKRGKTLYDFDLNMGGGHVVGSRIENGEEVLSAMYSLADMSECMQKYGESDRLLFVVGDGNHSLAAAKVCWDNLKNSLTPEERTSHPARYALVEAVNIHDKALRFEPIHRLVKTDKPDLFVKYLQLGGEGKAVVAVDGRRGAVHFPLNIPEGIRALDKYIAQFIAKHGGEVDYIHGDGELKALSREGIGIMLPAISKDDLFRLVIQGGNLPRKTFSMGDGNEKRYYIEAKAIK</sequence>
<dbReference type="InterPro" id="IPR008323">
    <property type="entry name" value="UCP033563"/>
</dbReference>
<organism evidence="1 2">
    <name type="scientific">Candidatus Coproplasma avicola</name>
    <dbReference type="NCBI Taxonomy" id="2840744"/>
    <lineage>
        <taxon>Bacteria</taxon>
        <taxon>Bacillati</taxon>
        <taxon>Bacillota</taxon>
        <taxon>Clostridia</taxon>
        <taxon>Eubacteriales</taxon>
        <taxon>Candidatus Coproplasma</taxon>
    </lineage>
</organism>
<dbReference type="AlphaFoldDB" id="A0A9D1E5I4"/>
<reference evidence="1" key="1">
    <citation type="submission" date="2020-10" db="EMBL/GenBank/DDBJ databases">
        <authorList>
            <person name="Gilroy R."/>
        </authorList>
    </citation>
    <scope>NUCLEOTIDE SEQUENCE</scope>
    <source>
        <strain evidence="1">ChiW16-3235</strain>
    </source>
</reference>
<accession>A0A9D1E5I4</accession>
<proteinExistence type="predicted"/>
<reference evidence="1" key="2">
    <citation type="journal article" date="2021" name="PeerJ">
        <title>Extensive microbial diversity within the chicken gut microbiome revealed by metagenomics and culture.</title>
        <authorList>
            <person name="Gilroy R."/>
            <person name="Ravi A."/>
            <person name="Getino M."/>
            <person name="Pursley I."/>
            <person name="Horton D.L."/>
            <person name="Alikhan N.F."/>
            <person name="Baker D."/>
            <person name="Gharbi K."/>
            <person name="Hall N."/>
            <person name="Watson M."/>
            <person name="Adriaenssens E.M."/>
            <person name="Foster-Nyarko E."/>
            <person name="Jarju S."/>
            <person name="Secka A."/>
            <person name="Antonio M."/>
            <person name="Oren A."/>
            <person name="Chaudhuri R.R."/>
            <person name="La Ragione R."/>
            <person name="Hildebrand F."/>
            <person name="Pallen M.J."/>
        </authorList>
    </citation>
    <scope>NUCLEOTIDE SEQUENCE</scope>
    <source>
        <strain evidence="1">ChiW16-3235</strain>
    </source>
</reference>
<dbReference type="PANTHER" id="PTHR36454">
    <property type="entry name" value="LMO2823 PROTEIN"/>
    <property type="match status" value="1"/>
</dbReference>
<dbReference type="EMBL" id="DVHK01000053">
    <property type="protein sequence ID" value="HIR66835.1"/>
    <property type="molecule type" value="Genomic_DNA"/>
</dbReference>